<name>A0A919TSV2_9ACTN</name>
<reference evidence="1" key="1">
    <citation type="submission" date="2021-01" db="EMBL/GenBank/DDBJ databases">
        <title>Whole genome shotgun sequence of Actinoplanes tereljensis NBRC 105297.</title>
        <authorList>
            <person name="Komaki H."/>
            <person name="Tamura T."/>
        </authorList>
    </citation>
    <scope>NUCLEOTIDE SEQUENCE</scope>
    <source>
        <strain evidence="1">NBRC 105297</strain>
    </source>
</reference>
<dbReference type="AlphaFoldDB" id="A0A919TSV2"/>
<organism evidence="1 2">
    <name type="scientific">Paractinoplanes tereljensis</name>
    <dbReference type="NCBI Taxonomy" id="571912"/>
    <lineage>
        <taxon>Bacteria</taxon>
        <taxon>Bacillati</taxon>
        <taxon>Actinomycetota</taxon>
        <taxon>Actinomycetes</taxon>
        <taxon>Micromonosporales</taxon>
        <taxon>Micromonosporaceae</taxon>
        <taxon>Paractinoplanes</taxon>
    </lineage>
</organism>
<evidence type="ECO:0000313" key="1">
    <source>
        <dbReference type="EMBL" id="GIF20614.1"/>
    </source>
</evidence>
<protein>
    <submittedName>
        <fullName evidence="1">Uncharacterized protein</fullName>
    </submittedName>
</protein>
<dbReference type="Proteomes" id="UP000623608">
    <property type="component" value="Unassembled WGS sequence"/>
</dbReference>
<evidence type="ECO:0000313" key="2">
    <source>
        <dbReference type="Proteomes" id="UP000623608"/>
    </source>
</evidence>
<keyword evidence="2" id="KW-1185">Reference proteome</keyword>
<proteinExistence type="predicted"/>
<sequence>MRCQPNWTLRWVASCVPSIGSSRRRNQVEYPHADAPAARADEVERDVPKVEEIIVVAAKVLDEMSPL</sequence>
<gene>
    <name evidence="1" type="ORF">Ate02nite_33440</name>
</gene>
<accession>A0A919TSV2</accession>
<comment type="caution">
    <text evidence="1">The sequence shown here is derived from an EMBL/GenBank/DDBJ whole genome shotgun (WGS) entry which is preliminary data.</text>
</comment>
<dbReference type="EMBL" id="BOMY01000022">
    <property type="protein sequence ID" value="GIF20614.1"/>
    <property type="molecule type" value="Genomic_DNA"/>
</dbReference>